<evidence type="ECO:0000313" key="2">
    <source>
        <dbReference type="Proteomes" id="UP000299102"/>
    </source>
</evidence>
<sequence length="125" mass="14147">METTWLAAAKMAMPWSTWLQHGDEPIQTGIEIETGMRNEDFNGDANKTASARYPHRHIGYYLSILTYHVSPSNAKVARYAFRITSMTTLSRLAVGGKHLRRPASMLRSQLCVRVVFDIQYSNPTS</sequence>
<gene>
    <name evidence="1" type="ORF">EVAR_97859_1</name>
</gene>
<protein>
    <submittedName>
        <fullName evidence="1">Uncharacterized protein</fullName>
    </submittedName>
</protein>
<proteinExistence type="predicted"/>
<accession>A0A4C1WWC6</accession>
<organism evidence="1 2">
    <name type="scientific">Eumeta variegata</name>
    <name type="common">Bagworm moth</name>
    <name type="synonym">Eumeta japonica</name>
    <dbReference type="NCBI Taxonomy" id="151549"/>
    <lineage>
        <taxon>Eukaryota</taxon>
        <taxon>Metazoa</taxon>
        <taxon>Ecdysozoa</taxon>
        <taxon>Arthropoda</taxon>
        <taxon>Hexapoda</taxon>
        <taxon>Insecta</taxon>
        <taxon>Pterygota</taxon>
        <taxon>Neoptera</taxon>
        <taxon>Endopterygota</taxon>
        <taxon>Lepidoptera</taxon>
        <taxon>Glossata</taxon>
        <taxon>Ditrysia</taxon>
        <taxon>Tineoidea</taxon>
        <taxon>Psychidae</taxon>
        <taxon>Oiketicinae</taxon>
        <taxon>Eumeta</taxon>
    </lineage>
</organism>
<keyword evidence="2" id="KW-1185">Reference proteome</keyword>
<dbReference type="AlphaFoldDB" id="A0A4C1WWC6"/>
<dbReference type="EMBL" id="BGZK01000674">
    <property type="protein sequence ID" value="GBP55651.1"/>
    <property type="molecule type" value="Genomic_DNA"/>
</dbReference>
<dbReference type="Proteomes" id="UP000299102">
    <property type="component" value="Unassembled WGS sequence"/>
</dbReference>
<evidence type="ECO:0000313" key="1">
    <source>
        <dbReference type="EMBL" id="GBP55651.1"/>
    </source>
</evidence>
<reference evidence="1 2" key="1">
    <citation type="journal article" date="2019" name="Commun. Biol.">
        <title>The bagworm genome reveals a unique fibroin gene that provides high tensile strength.</title>
        <authorList>
            <person name="Kono N."/>
            <person name="Nakamura H."/>
            <person name="Ohtoshi R."/>
            <person name="Tomita M."/>
            <person name="Numata K."/>
            <person name="Arakawa K."/>
        </authorList>
    </citation>
    <scope>NUCLEOTIDE SEQUENCE [LARGE SCALE GENOMIC DNA]</scope>
</reference>
<comment type="caution">
    <text evidence="1">The sequence shown here is derived from an EMBL/GenBank/DDBJ whole genome shotgun (WGS) entry which is preliminary data.</text>
</comment>
<name>A0A4C1WWC6_EUMVA</name>